<dbReference type="SUPFAM" id="SSF53098">
    <property type="entry name" value="Ribonuclease H-like"/>
    <property type="match status" value="1"/>
</dbReference>
<gene>
    <name evidence="1" type="ORF">g.1329</name>
</gene>
<organism evidence="1">
    <name type="scientific">Sipha flava</name>
    <name type="common">yellow sugarcane aphid</name>
    <dbReference type="NCBI Taxonomy" id="143950"/>
    <lineage>
        <taxon>Eukaryota</taxon>
        <taxon>Metazoa</taxon>
        <taxon>Ecdysozoa</taxon>
        <taxon>Arthropoda</taxon>
        <taxon>Hexapoda</taxon>
        <taxon>Insecta</taxon>
        <taxon>Pterygota</taxon>
        <taxon>Neoptera</taxon>
        <taxon>Paraneoptera</taxon>
        <taxon>Hemiptera</taxon>
        <taxon>Sternorrhyncha</taxon>
        <taxon>Aphidomorpha</taxon>
        <taxon>Aphidoidea</taxon>
        <taxon>Aphididae</taxon>
        <taxon>Sipha</taxon>
    </lineage>
</organism>
<dbReference type="EMBL" id="GGMS01003479">
    <property type="protein sequence ID" value="MBY72682.1"/>
    <property type="molecule type" value="Transcribed_RNA"/>
</dbReference>
<sequence length="123" mass="14295">MYWTQNISWINLMYNMAFREFKYLKYSSTVLDLRPLLTIIKTIAISSSECKRAFSSMNIIVSTKINALNPKSISSLMLINCVRSLVHIFVPEPLLHHGYRRTNDELMKLTALSDKITKRAIHM</sequence>
<proteinExistence type="predicted"/>
<accession>A0A2S2Q683</accession>
<dbReference type="AlphaFoldDB" id="A0A2S2Q683"/>
<protein>
    <recommendedName>
        <fullName evidence="2">HAT C-terminal dimerisation domain-containing protein</fullName>
    </recommendedName>
</protein>
<evidence type="ECO:0000313" key="1">
    <source>
        <dbReference type="EMBL" id="MBY72682.1"/>
    </source>
</evidence>
<name>A0A2S2Q683_9HEMI</name>
<evidence type="ECO:0008006" key="2">
    <source>
        <dbReference type="Google" id="ProtNLM"/>
    </source>
</evidence>
<reference evidence="1" key="1">
    <citation type="submission" date="2018-04" db="EMBL/GenBank/DDBJ databases">
        <title>Transcriptome assembly of Sipha flava.</title>
        <authorList>
            <person name="Scully E.D."/>
            <person name="Geib S.M."/>
            <person name="Palmer N.A."/>
            <person name="Koch K."/>
            <person name="Bradshaw J."/>
            <person name="Heng-Moss T."/>
            <person name="Sarath G."/>
        </authorList>
    </citation>
    <scope>NUCLEOTIDE SEQUENCE</scope>
</reference>
<dbReference type="InterPro" id="IPR012337">
    <property type="entry name" value="RNaseH-like_sf"/>
</dbReference>